<evidence type="ECO:0000256" key="6">
    <source>
        <dbReference type="SAM" id="Coils"/>
    </source>
</evidence>
<comment type="subcellular location">
    <subcellularLocation>
        <location evidence="1">Nucleus</location>
        <location evidence="1">Cajal body</location>
    </subcellularLocation>
</comment>
<dbReference type="GO" id="GO:0015030">
    <property type="term" value="C:Cajal body"/>
    <property type="evidence" value="ECO:0007669"/>
    <property type="project" value="UniProtKB-SubCell"/>
</dbReference>
<dbReference type="PROSITE" id="PS50304">
    <property type="entry name" value="TUDOR"/>
    <property type="match status" value="1"/>
</dbReference>
<sequence>MDTSDLNLPSYKYQLEQVELALKAQPDDPELLRLKQDLEEVINLTAELLGCDPSLNLEDTSNIDTYAAAASSSVQQSSTTAHSSTSSTRLPIKWKTGDRCLAAWNEDGKYYECTIDDVLDDGTCTIVYDGFGTAEMTAVSKLKPFDRTRSTMSGPKSAAHRLKTKREVETRLRELKRKKQQKKLIKLKELEEEREKDKKRWVDFNHKLTGKTWKGVVSKSMVKKSEPVKVNVSGVTGGFMTKYKQADTSTNSKGTKSTRSNQQRP</sequence>
<dbReference type="InterPro" id="IPR002999">
    <property type="entry name" value="Tudor"/>
</dbReference>
<dbReference type="InterPro" id="IPR010304">
    <property type="entry name" value="SMN_Tudor"/>
</dbReference>
<dbReference type="Proteomes" id="UP000663829">
    <property type="component" value="Unassembled WGS sequence"/>
</dbReference>
<keyword evidence="5" id="KW-0539">Nucleus</keyword>
<gene>
    <name evidence="9" type="ORF">GPM918_LOCUS8970</name>
    <name evidence="10" type="ORF">SRO942_LOCUS8971</name>
</gene>
<evidence type="ECO:0000313" key="11">
    <source>
        <dbReference type="Proteomes" id="UP000663829"/>
    </source>
</evidence>
<organism evidence="9 11">
    <name type="scientific">Didymodactylos carnosus</name>
    <dbReference type="NCBI Taxonomy" id="1234261"/>
    <lineage>
        <taxon>Eukaryota</taxon>
        <taxon>Metazoa</taxon>
        <taxon>Spiralia</taxon>
        <taxon>Gnathifera</taxon>
        <taxon>Rotifera</taxon>
        <taxon>Eurotatoria</taxon>
        <taxon>Bdelloidea</taxon>
        <taxon>Philodinida</taxon>
        <taxon>Philodinidae</taxon>
        <taxon>Didymodactylos</taxon>
    </lineage>
</organism>
<name>A0A814A1W5_9BILA</name>
<dbReference type="SUPFAM" id="SSF63748">
    <property type="entry name" value="Tudor/PWWP/MBT"/>
    <property type="match status" value="1"/>
</dbReference>
<feature type="region of interest" description="Disordered" evidence="7">
    <location>
        <begin position="241"/>
        <end position="265"/>
    </location>
</feature>
<evidence type="ECO:0000256" key="1">
    <source>
        <dbReference type="ARBA" id="ARBA00004408"/>
    </source>
</evidence>
<comment type="caution">
    <text evidence="9">The sequence shown here is derived from an EMBL/GenBank/DDBJ whole genome shotgun (WGS) entry which is preliminary data.</text>
</comment>
<evidence type="ECO:0000256" key="7">
    <source>
        <dbReference type="SAM" id="MobiDB-lite"/>
    </source>
</evidence>
<feature type="coiled-coil region" evidence="6">
    <location>
        <begin position="165"/>
        <end position="200"/>
    </location>
</feature>
<dbReference type="EMBL" id="CAJNOQ010001620">
    <property type="protein sequence ID" value="CAF0907545.1"/>
    <property type="molecule type" value="Genomic_DNA"/>
</dbReference>
<evidence type="ECO:0000256" key="2">
    <source>
        <dbReference type="ARBA" id="ARBA00005371"/>
    </source>
</evidence>
<feature type="compositionally biased region" description="Polar residues" evidence="7">
    <location>
        <begin position="246"/>
        <end position="265"/>
    </location>
</feature>
<dbReference type="EMBL" id="CAJOBC010001620">
    <property type="protein sequence ID" value="CAF3689055.1"/>
    <property type="molecule type" value="Genomic_DNA"/>
</dbReference>
<dbReference type="Pfam" id="PF06003">
    <property type="entry name" value="SMN_Tudor"/>
    <property type="match status" value="1"/>
</dbReference>
<dbReference type="Gene3D" id="2.30.30.140">
    <property type="match status" value="1"/>
</dbReference>
<evidence type="ECO:0000313" key="9">
    <source>
        <dbReference type="EMBL" id="CAF0907545.1"/>
    </source>
</evidence>
<protein>
    <recommendedName>
        <fullName evidence="8">Tudor domain-containing protein</fullName>
    </recommendedName>
</protein>
<dbReference type="Proteomes" id="UP000681722">
    <property type="component" value="Unassembled WGS sequence"/>
</dbReference>
<evidence type="ECO:0000313" key="10">
    <source>
        <dbReference type="EMBL" id="CAF3689055.1"/>
    </source>
</evidence>
<evidence type="ECO:0000256" key="4">
    <source>
        <dbReference type="ARBA" id="ARBA00023187"/>
    </source>
</evidence>
<dbReference type="GO" id="GO:0005737">
    <property type="term" value="C:cytoplasm"/>
    <property type="evidence" value="ECO:0007669"/>
    <property type="project" value="InterPro"/>
</dbReference>
<keyword evidence="3" id="KW-0507">mRNA processing</keyword>
<evidence type="ECO:0000259" key="8">
    <source>
        <dbReference type="PROSITE" id="PS50304"/>
    </source>
</evidence>
<dbReference type="SMART" id="SM00333">
    <property type="entry name" value="TUDOR"/>
    <property type="match status" value="1"/>
</dbReference>
<proteinExistence type="inferred from homology"/>
<feature type="domain" description="Tudor" evidence="8">
    <location>
        <begin position="93"/>
        <end position="152"/>
    </location>
</feature>
<dbReference type="OrthoDB" id="79171at2759"/>
<comment type="similarity">
    <text evidence="2">Belongs to the SMN family.</text>
</comment>
<dbReference type="GO" id="GO:0003723">
    <property type="term" value="F:RNA binding"/>
    <property type="evidence" value="ECO:0007669"/>
    <property type="project" value="InterPro"/>
</dbReference>
<keyword evidence="4" id="KW-0508">mRNA splicing</keyword>
<keyword evidence="11" id="KW-1185">Reference proteome</keyword>
<dbReference type="AlphaFoldDB" id="A0A814A1W5"/>
<reference evidence="9" key="1">
    <citation type="submission" date="2021-02" db="EMBL/GenBank/DDBJ databases">
        <authorList>
            <person name="Nowell W R."/>
        </authorList>
    </citation>
    <scope>NUCLEOTIDE SEQUENCE</scope>
</reference>
<dbReference type="GO" id="GO:0006397">
    <property type="term" value="P:mRNA processing"/>
    <property type="evidence" value="ECO:0007669"/>
    <property type="project" value="UniProtKB-KW"/>
</dbReference>
<evidence type="ECO:0000256" key="3">
    <source>
        <dbReference type="ARBA" id="ARBA00022664"/>
    </source>
</evidence>
<evidence type="ECO:0000256" key="5">
    <source>
        <dbReference type="ARBA" id="ARBA00023242"/>
    </source>
</evidence>
<keyword evidence="6" id="KW-0175">Coiled coil</keyword>
<dbReference type="PANTHER" id="PTHR46297">
    <property type="entry name" value="ZINC FINGER CCCH-TYPE WITH G PATCH DOMAIN-CONTAINING PROTEIN"/>
    <property type="match status" value="1"/>
</dbReference>
<dbReference type="CDD" id="cd20399">
    <property type="entry name" value="Tudor_SPF30"/>
    <property type="match status" value="1"/>
</dbReference>
<accession>A0A814A1W5</accession>
<dbReference type="GO" id="GO:0008380">
    <property type="term" value="P:RNA splicing"/>
    <property type="evidence" value="ECO:0007669"/>
    <property type="project" value="UniProtKB-KW"/>
</dbReference>